<dbReference type="InterPro" id="IPR042099">
    <property type="entry name" value="ANL_N_sf"/>
</dbReference>
<comment type="similarity">
    <text evidence="1">Belongs to the ATP-dependent AMP-binding enzyme family.</text>
</comment>
<keyword evidence="4" id="KW-0436">Ligase</keyword>
<dbReference type="GO" id="GO:0005886">
    <property type="term" value="C:plasma membrane"/>
    <property type="evidence" value="ECO:0007669"/>
    <property type="project" value="TreeGrafter"/>
</dbReference>
<dbReference type="Pfam" id="PF00501">
    <property type="entry name" value="AMP-binding"/>
    <property type="match status" value="1"/>
</dbReference>
<dbReference type="PANTHER" id="PTHR22754:SF32">
    <property type="entry name" value="DISCO-INTERACTING PROTEIN 2"/>
    <property type="match status" value="1"/>
</dbReference>
<feature type="domain" description="AMP-binding enzyme C-terminal" evidence="3">
    <location>
        <begin position="438"/>
        <end position="539"/>
    </location>
</feature>
<dbReference type="InterPro" id="IPR025110">
    <property type="entry name" value="AMP-bd_C"/>
</dbReference>
<reference evidence="4 5" key="1">
    <citation type="submission" date="2019-10" db="EMBL/GenBank/DDBJ databases">
        <title>Nocardia macrotermitis sp. nov. and Nocardia aurantia sp. nov., isolated from the gut of fungus growing-termite Macrotermes natalensis.</title>
        <authorList>
            <person name="Benndorf R."/>
            <person name="Schwitalla J."/>
            <person name="Martin K."/>
            <person name="De Beer W."/>
            <person name="Kaster A.-K."/>
            <person name="Vollmers J."/>
            <person name="Poulsen M."/>
            <person name="Beemelmanns C."/>
        </authorList>
    </citation>
    <scope>NUCLEOTIDE SEQUENCE [LARGE SCALE GENOMIC DNA]</scope>
    <source>
        <strain evidence="4 5">RB20</strain>
    </source>
</reference>
<dbReference type="OrthoDB" id="3671040at2"/>
<dbReference type="Gene3D" id="3.30.300.30">
    <property type="match status" value="1"/>
</dbReference>
<proteinExistence type="inferred from homology"/>
<dbReference type="InterPro" id="IPR000873">
    <property type="entry name" value="AMP-dep_synth/lig_dom"/>
</dbReference>
<protein>
    <submittedName>
        <fullName evidence="4">Long-chain-fatty-acid--AMP ligase FadD32</fullName>
        <ecNumber evidence="4">6.2.1.-</ecNumber>
    </submittedName>
</protein>
<dbReference type="GO" id="GO:0006633">
    <property type="term" value="P:fatty acid biosynthetic process"/>
    <property type="evidence" value="ECO:0007669"/>
    <property type="project" value="TreeGrafter"/>
</dbReference>
<accession>A0A7K0D697</accession>
<dbReference type="Gene3D" id="3.40.50.12780">
    <property type="entry name" value="N-terminal domain of ligase-like"/>
    <property type="match status" value="1"/>
</dbReference>
<sequence length="540" mass="57347">MSEMTTLVGLLDHKARTQPEIAPLEFLGDTANPPNYADLDRLARATAARLTELTAPGDRVLLVMPSGTDFVATFFGCLYARVLPVPCPPPLPGPMAERFAAIVADCAPNLLVTERDWVAMLAAVEGPKLVSAHELRESATDPADFVLPEVRPSNTAYLQYTGGTTGSPRGIVLTHANVLANLALASADNVLTGEDLMIGWLPLFHDLGLVSQVLQPLYDGYRVVMMQPQDFVADPAHWLRTVSERAATMAALPGFAYDMLLRRIPAAERATLRLDRLRIARTGAEVLDPAQITEFLAGFAASGLRPESLSTAYGLGEAVVHVCIAPLNTPPVMVRADRQRLERGEVVSGAEDAETVLLAGSGRPGSGVWVTIASLDEQRSLPEGFVGEIMITGSSVAAGYWGVEGGTIAVGGVDGFLPTGDLGCLLDGELFVLGRTADLIVAEGRWIFPVDVERTAASATPSVRAHACAVFAVDGAVVLVAETKHADEAAIEAIRAGVLARHGLELKDIRLVGRGSLPMTTSGKLRRGRTRDLYQQGALN</sequence>
<dbReference type="PANTHER" id="PTHR22754">
    <property type="entry name" value="DISCO-INTERACTING PROTEIN 2 DIP2 -RELATED"/>
    <property type="match status" value="1"/>
</dbReference>
<dbReference type="PROSITE" id="PS00455">
    <property type="entry name" value="AMP_BINDING"/>
    <property type="match status" value="1"/>
</dbReference>
<dbReference type="Proteomes" id="UP000438448">
    <property type="component" value="Unassembled WGS sequence"/>
</dbReference>
<evidence type="ECO:0000313" key="4">
    <source>
        <dbReference type="EMBL" id="MQY21248.1"/>
    </source>
</evidence>
<dbReference type="GO" id="GO:0070566">
    <property type="term" value="F:adenylyltransferase activity"/>
    <property type="evidence" value="ECO:0007669"/>
    <property type="project" value="TreeGrafter"/>
</dbReference>
<dbReference type="EC" id="6.2.1.-" evidence="4"/>
<keyword evidence="5" id="KW-1185">Reference proteome</keyword>
<comment type="caution">
    <text evidence="4">The sequence shown here is derived from an EMBL/GenBank/DDBJ whole genome shotgun (WGS) entry which is preliminary data.</text>
</comment>
<evidence type="ECO:0000259" key="2">
    <source>
        <dbReference type="Pfam" id="PF00501"/>
    </source>
</evidence>
<dbReference type="SUPFAM" id="SSF56801">
    <property type="entry name" value="Acetyl-CoA synthetase-like"/>
    <property type="match status" value="1"/>
</dbReference>
<evidence type="ECO:0000259" key="3">
    <source>
        <dbReference type="Pfam" id="PF23024"/>
    </source>
</evidence>
<name>A0A7K0D697_9NOCA</name>
<dbReference type="InterPro" id="IPR020845">
    <property type="entry name" value="AMP-binding_CS"/>
</dbReference>
<evidence type="ECO:0000256" key="1">
    <source>
        <dbReference type="ARBA" id="ARBA00006432"/>
    </source>
</evidence>
<evidence type="ECO:0000313" key="5">
    <source>
        <dbReference type="Proteomes" id="UP000438448"/>
    </source>
</evidence>
<dbReference type="GO" id="GO:0016874">
    <property type="term" value="F:ligase activity"/>
    <property type="evidence" value="ECO:0007669"/>
    <property type="project" value="UniProtKB-KW"/>
</dbReference>
<dbReference type="AlphaFoldDB" id="A0A7K0D697"/>
<gene>
    <name evidence="4" type="ORF">NRB20_43580</name>
</gene>
<organism evidence="4 5">
    <name type="scientific">Nocardia macrotermitis</name>
    <dbReference type="NCBI Taxonomy" id="2585198"/>
    <lineage>
        <taxon>Bacteria</taxon>
        <taxon>Bacillati</taxon>
        <taxon>Actinomycetota</taxon>
        <taxon>Actinomycetes</taxon>
        <taxon>Mycobacteriales</taxon>
        <taxon>Nocardiaceae</taxon>
        <taxon>Nocardia</taxon>
    </lineage>
</organism>
<dbReference type="Pfam" id="PF23024">
    <property type="entry name" value="AMP-dom_DIP2-like"/>
    <property type="match status" value="1"/>
</dbReference>
<dbReference type="InterPro" id="IPR045851">
    <property type="entry name" value="AMP-bd_C_sf"/>
</dbReference>
<feature type="domain" description="AMP-dependent synthetase/ligase" evidence="2">
    <location>
        <begin position="13"/>
        <end position="401"/>
    </location>
</feature>
<dbReference type="EMBL" id="WEGK01000009">
    <property type="protein sequence ID" value="MQY21248.1"/>
    <property type="molecule type" value="Genomic_DNA"/>
</dbReference>